<evidence type="ECO:0000313" key="2">
    <source>
        <dbReference type="EMBL" id="GBP11098.1"/>
    </source>
</evidence>
<feature type="compositionally biased region" description="Low complexity" evidence="1">
    <location>
        <begin position="21"/>
        <end position="35"/>
    </location>
</feature>
<evidence type="ECO:0000256" key="1">
    <source>
        <dbReference type="SAM" id="MobiDB-lite"/>
    </source>
</evidence>
<feature type="region of interest" description="Disordered" evidence="1">
    <location>
        <begin position="1"/>
        <end position="37"/>
    </location>
</feature>
<proteinExistence type="predicted"/>
<evidence type="ECO:0000313" key="3">
    <source>
        <dbReference type="Proteomes" id="UP000299102"/>
    </source>
</evidence>
<dbReference type="EMBL" id="BGZK01000044">
    <property type="protein sequence ID" value="GBP11098.1"/>
    <property type="molecule type" value="Genomic_DNA"/>
</dbReference>
<reference evidence="2 3" key="1">
    <citation type="journal article" date="2019" name="Commun. Biol.">
        <title>The bagworm genome reveals a unique fibroin gene that provides high tensile strength.</title>
        <authorList>
            <person name="Kono N."/>
            <person name="Nakamura H."/>
            <person name="Ohtoshi R."/>
            <person name="Tomita M."/>
            <person name="Numata K."/>
            <person name="Arakawa K."/>
        </authorList>
    </citation>
    <scope>NUCLEOTIDE SEQUENCE [LARGE SCALE GENOMIC DNA]</scope>
</reference>
<dbReference type="Proteomes" id="UP000299102">
    <property type="component" value="Unassembled WGS sequence"/>
</dbReference>
<protein>
    <submittedName>
        <fullName evidence="2">Uncharacterized protein</fullName>
    </submittedName>
</protein>
<gene>
    <name evidence="2" type="ORF">EVAR_79758_1</name>
</gene>
<keyword evidence="3" id="KW-1185">Reference proteome</keyword>
<accession>A0A4C1TCC8</accession>
<name>A0A4C1TCC8_EUMVA</name>
<dbReference type="AlphaFoldDB" id="A0A4C1TCC8"/>
<sequence>MTNISARERPTPSREETFRGSLPSSSPDLPTLSPNTPRPVLATLSYWRGRERNRYRFYVMLQRPTRFIERRGNAGNKLNGALRAKVKACHDKRDWLSIMGS</sequence>
<organism evidence="2 3">
    <name type="scientific">Eumeta variegata</name>
    <name type="common">Bagworm moth</name>
    <name type="synonym">Eumeta japonica</name>
    <dbReference type="NCBI Taxonomy" id="151549"/>
    <lineage>
        <taxon>Eukaryota</taxon>
        <taxon>Metazoa</taxon>
        <taxon>Ecdysozoa</taxon>
        <taxon>Arthropoda</taxon>
        <taxon>Hexapoda</taxon>
        <taxon>Insecta</taxon>
        <taxon>Pterygota</taxon>
        <taxon>Neoptera</taxon>
        <taxon>Endopterygota</taxon>
        <taxon>Lepidoptera</taxon>
        <taxon>Glossata</taxon>
        <taxon>Ditrysia</taxon>
        <taxon>Tineoidea</taxon>
        <taxon>Psychidae</taxon>
        <taxon>Oiketicinae</taxon>
        <taxon>Eumeta</taxon>
    </lineage>
</organism>
<feature type="compositionally biased region" description="Basic and acidic residues" evidence="1">
    <location>
        <begin position="1"/>
        <end position="18"/>
    </location>
</feature>
<comment type="caution">
    <text evidence="2">The sequence shown here is derived from an EMBL/GenBank/DDBJ whole genome shotgun (WGS) entry which is preliminary data.</text>
</comment>